<keyword evidence="2" id="KW-0812">Transmembrane</keyword>
<dbReference type="OrthoDB" id="79603at2759"/>
<keyword evidence="2" id="KW-0472">Membrane</keyword>
<feature type="region of interest" description="Disordered" evidence="1">
    <location>
        <begin position="824"/>
        <end position="1124"/>
    </location>
</feature>
<proteinExistence type="predicted"/>
<feature type="compositionally biased region" description="Low complexity" evidence="1">
    <location>
        <begin position="951"/>
        <end position="971"/>
    </location>
</feature>
<feature type="transmembrane region" description="Helical" evidence="2">
    <location>
        <begin position="1249"/>
        <end position="1272"/>
    </location>
</feature>
<gene>
    <name evidence="3" type="ORF">MAM1_0172d07203</name>
</gene>
<dbReference type="GO" id="GO:0000723">
    <property type="term" value="P:telomere maintenance"/>
    <property type="evidence" value="ECO:0007669"/>
    <property type="project" value="TreeGrafter"/>
</dbReference>
<feature type="compositionally biased region" description="Polar residues" evidence="1">
    <location>
        <begin position="911"/>
        <end position="950"/>
    </location>
</feature>
<accession>A0A0C9MAX1</accession>
<evidence type="ECO:0000313" key="4">
    <source>
        <dbReference type="Proteomes" id="UP000053815"/>
    </source>
</evidence>
<evidence type="ECO:0000256" key="1">
    <source>
        <dbReference type="SAM" id="MobiDB-lite"/>
    </source>
</evidence>
<organism evidence="3">
    <name type="scientific">Mucor ambiguus</name>
    <dbReference type="NCBI Taxonomy" id="91626"/>
    <lineage>
        <taxon>Eukaryota</taxon>
        <taxon>Fungi</taxon>
        <taxon>Fungi incertae sedis</taxon>
        <taxon>Mucoromycota</taxon>
        <taxon>Mucoromycotina</taxon>
        <taxon>Mucoromycetes</taxon>
        <taxon>Mucorales</taxon>
        <taxon>Mucorineae</taxon>
        <taxon>Mucoraceae</taxon>
        <taxon>Mucor</taxon>
    </lineage>
</organism>
<sequence length="1468" mass="157248">MSNLLLDNEANNTSKILERSGLIDEEDTKKDPFVDELKKSIQESTADMPLGKALHLLLNVHGQVFERAVSCILKNSTAAEIAIKTAESPTVKAILSIQNYVSKDASALFKQIYDSLKDKFLKKQPNEAAMRVISYFILHSSTCKIQAQQVLIDELKSADKKDQLAVVVLLQFLMKHYSSSMNRVALVFFNPLAQLVEMRSSQPTLLNCLACELALRCIQMALTASPDTLTSKTSSTKIMEVEETEFMDTSEEIWQGLENILHVLETWQKSKSCIESAAYKELYKMAQDKDTAAWRALVKYITPKKLLSDKPLTLKRQKQILSDAEISSSTQLLILALLQKGQWIELYGDNRGSVIASTEQDAIKSIIQEKFKSSMQLKRLVPQLVMALPRLFSCSEITDTKVIQSITDQVVDSSDEMIHRLTPMLMNQPESSICYLLMHIAQQDTHSQFAYAMLTHLIYNQTDQTVAILQDNLLSLVKQSNQACELLIKCMEFADLPVLIRKLMKMSIVEDEKEKMTCIALISKALLQERWASSSVLNYIEMVRDFKLHKGFTVPNSTSYLQGPQDIASSNLPVAEVSEVFEPDQVQTISISLLLPLQLWSARVSEGDFGSALRQLVQYCCGIPKDGTWIEAWKQFSFAFAKKHQLVWHAVEECTHVLASQTSMTQDVVHDTSIQAMQWKESIVFLRISPMLILQTIPKDVFDVLKLPNSYVNLITHKLEKIGVSRDMIKTSQQQDAHAPVCIQLMDELLQRNMATTKSLGAKIYSISGIHRSTNAMKLESKMLAKRVAVGGIPADASIHVEPESFGDDLTVIPHARILLKADSTTGTADDTAQQPASDSTDSNVSSDDSSSSPDSKSNKSSDSATMADDSSASTVTKDGSQKTTKAKENSNAMTTDDQTSDALTVRAVATSAQDDSATNAQENQATTSAQNDNTQTSVNADKTSANDQVASTTTADPTTKSSTKQQSTSSEDPIMTTSSEEKQTSTTKEAVVSSSEQPSTTPTATTEAPSSTTTEAITSTTRSSERTTTTSAAVEPTSSSIEPSSSTEPAKTTSAAPVPTSSSAEPSSSDPTTTATTTAPTTSSSAEPTTSSTTVVPIVTSSSEPPSATTTTSSVAPTASSSSSAITSAVESSTIVSTSSLVPSSTTTTTTSSALPSSSTIVSSSMTTGSLVSSSIAISSSLIPSSIISSSSISSTTSLVPSMTSAASSSGTSSAQATSATSAAQASPSATDLPMNNAEPSSSINKGAIAGGVVGGVCGAALLVALFFWLFRRSRRNKSQMQKSGTNDMFQYSPENGGSNWGDAANATTGAAAGAAVGARAFVPPADTHSTPYTDDYPPTTPHSATHNNDDNYYYSPTNANGYQHDGDYYNTPNAAAAGGGGYYNYTDGSQMGSEPYSDQHYYSEGYSDATAAGMAGATGMAAAGAYGAHGAYGSDKLADASDKTFMHAGESSDPRQVFSKPDAREE</sequence>
<feature type="compositionally biased region" description="Polar residues" evidence="1">
    <location>
        <begin position="878"/>
        <end position="903"/>
    </location>
</feature>
<feature type="compositionally biased region" description="Low complexity" evidence="1">
    <location>
        <begin position="1329"/>
        <end position="1345"/>
    </location>
</feature>
<name>A0A0C9MAX1_9FUNG</name>
<dbReference type="GO" id="GO:0005634">
    <property type="term" value="C:nucleus"/>
    <property type="evidence" value="ECO:0007669"/>
    <property type="project" value="TreeGrafter"/>
</dbReference>
<feature type="compositionally biased region" description="Low complexity" evidence="1">
    <location>
        <begin position="1219"/>
        <end position="1232"/>
    </location>
</feature>
<keyword evidence="4" id="KW-1185">Reference proteome</keyword>
<dbReference type="EMBL" id="DF836461">
    <property type="protein sequence ID" value="GAN07701.1"/>
    <property type="molecule type" value="Genomic_DNA"/>
</dbReference>
<feature type="region of interest" description="Disordered" evidence="1">
    <location>
        <begin position="1136"/>
        <end position="1163"/>
    </location>
</feature>
<dbReference type="PANTHER" id="PTHR22928:SF3">
    <property type="entry name" value="TELOMERE-ASSOCIATED PROTEIN RIF1"/>
    <property type="match status" value="1"/>
</dbReference>
<dbReference type="PANTHER" id="PTHR22928">
    <property type="entry name" value="TELOMERE-ASSOCIATED PROTEIN RIF1"/>
    <property type="match status" value="1"/>
</dbReference>
<protein>
    <submittedName>
        <fullName evidence="3">Uncharacterized protein</fullName>
    </submittedName>
</protein>
<feature type="region of interest" description="Disordered" evidence="1">
    <location>
        <begin position="1445"/>
        <end position="1468"/>
    </location>
</feature>
<feature type="compositionally biased region" description="Low complexity" evidence="1">
    <location>
        <begin position="985"/>
        <end position="1124"/>
    </location>
</feature>
<feature type="compositionally biased region" description="Basic and acidic residues" evidence="1">
    <location>
        <begin position="1445"/>
        <end position="1455"/>
    </location>
</feature>
<feature type="region of interest" description="Disordered" evidence="1">
    <location>
        <begin position="1327"/>
        <end position="1350"/>
    </location>
</feature>
<reference evidence="3" key="1">
    <citation type="submission" date="2014-09" db="EMBL/GenBank/DDBJ databases">
        <title>Draft genome sequence of an oleaginous Mucoromycotina fungus Mucor ambiguus NBRC6742.</title>
        <authorList>
            <person name="Takeda I."/>
            <person name="Yamane N."/>
            <person name="Morita T."/>
            <person name="Tamano K."/>
            <person name="Machida M."/>
            <person name="Baker S."/>
            <person name="Koike H."/>
        </authorList>
    </citation>
    <scope>NUCLEOTIDE SEQUENCE</scope>
    <source>
        <strain evidence="3">NBRC 6742</strain>
    </source>
</reference>
<evidence type="ECO:0000256" key="2">
    <source>
        <dbReference type="SAM" id="Phobius"/>
    </source>
</evidence>
<evidence type="ECO:0000313" key="3">
    <source>
        <dbReference type="EMBL" id="GAN07701.1"/>
    </source>
</evidence>
<dbReference type="Proteomes" id="UP000053815">
    <property type="component" value="Unassembled WGS sequence"/>
</dbReference>
<feature type="region of interest" description="Disordered" evidence="1">
    <location>
        <begin position="1219"/>
        <end position="1240"/>
    </location>
</feature>
<keyword evidence="2" id="KW-1133">Transmembrane helix</keyword>
<feature type="compositionally biased region" description="Low complexity" evidence="1">
    <location>
        <begin position="824"/>
        <end position="877"/>
    </location>
</feature>
<dbReference type="STRING" id="91626.A0A0C9MAX1"/>